<dbReference type="CDD" id="cd00063">
    <property type="entry name" value="FN3"/>
    <property type="match status" value="1"/>
</dbReference>
<dbReference type="EMBL" id="JAGPXC010000008">
    <property type="protein sequence ID" value="KAH6647342.1"/>
    <property type="molecule type" value="Genomic_DNA"/>
</dbReference>
<dbReference type="SUPFAM" id="SSF52266">
    <property type="entry name" value="SGNH hydrolase"/>
    <property type="match status" value="1"/>
</dbReference>
<gene>
    <name evidence="3" type="ORF">BKA67DRAFT_384506</name>
</gene>
<sequence>MRSTYVAGALVSFLGPLATGGPTDTDESGMIKLMVVGDSLSHGFEGDHTWRYRLWEWLRDQEINATFVGRHTGTFPQVEGQGPICQNKTLLKQISDASFRYPVQDAGYAEDITHDWPNAHSSMYGRQASRLNLKNMTADFDPDYIIIQLGINDLIHNLSPHTVRAHLGRLVDEARAVKSDVRFVIATMPGIKTLLGIPFSFDDRSEKLSEMIEHAIREWDIAESPVALVRLRATYDCDPDRCPVGWDGRNPAELGEYQIASAFSQTLHERFGFGRVPLKVPAEAVVSERRVSTPKNFMIERVPWGLKLTWDKVSSAYRYDVAARKANTTEWQMVLSGNGYEYGARRYDVLDVETGEEWEFKVRANNGEVNGTERFSDWTPIKSETTNITTDMCKQGLRPNGVNRTHRHQVDRPPFLSYVALFICVATIYELGRRYLLHPWRATSSAYMPIR</sequence>
<protein>
    <submittedName>
        <fullName evidence="3">SGNH hydrolase-type esterase domain-containing protein</fullName>
    </submittedName>
</protein>
<feature type="chain" id="PRO_5040363780" evidence="1">
    <location>
        <begin position="21"/>
        <end position="451"/>
    </location>
</feature>
<organism evidence="3 4">
    <name type="scientific">Truncatella angustata</name>
    <dbReference type="NCBI Taxonomy" id="152316"/>
    <lineage>
        <taxon>Eukaryota</taxon>
        <taxon>Fungi</taxon>
        <taxon>Dikarya</taxon>
        <taxon>Ascomycota</taxon>
        <taxon>Pezizomycotina</taxon>
        <taxon>Sordariomycetes</taxon>
        <taxon>Xylariomycetidae</taxon>
        <taxon>Amphisphaeriales</taxon>
        <taxon>Sporocadaceae</taxon>
        <taxon>Truncatella</taxon>
    </lineage>
</organism>
<dbReference type="AlphaFoldDB" id="A0A9P8RPK9"/>
<dbReference type="Proteomes" id="UP000758603">
    <property type="component" value="Unassembled WGS sequence"/>
</dbReference>
<dbReference type="OrthoDB" id="2119228at2759"/>
<feature type="domain" description="SGNH hydrolase-type esterase" evidence="2">
    <location>
        <begin position="132"/>
        <end position="218"/>
    </location>
</feature>
<dbReference type="InterPro" id="IPR036116">
    <property type="entry name" value="FN3_sf"/>
</dbReference>
<name>A0A9P8RPK9_9PEZI</name>
<dbReference type="Gene3D" id="2.60.40.10">
    <property type="entry name" value="Immunoglobulins"/>
    <property type="match status" value="1"/>
</dbReference>
<evidence type="ECO:0000313" key="4">
    <source>
        <dbReference type="Proteomes" id="UP000758603"/>
    </source>
</evidence>
<keyword evidence="3" id="KW-0378">Hydrolase</keyword>
<keyword evidence="1" id="KW-0732">Signal</keyword>
<dbReference type="GO" id="GO:0004622">
    <property type="term" value="F:phosphatidylcholine lysophospholipase activity"/>
    <property type="evidence" value="ECO:0007669"/>
    <property type="project" value="TreeGrafter"/>
</dbReference>
<dbReference type="InterPro" id="IPR036514">
    <property type="entry name" value="SGNH_hydro_sf"/>
</dbReference>
<evidence type="ECO:0000313" key="3">
    <source>
        <dbReference type="EMBL" id="KAH6647342.1"/>
    </source>
</evidence>
<dbReference type="InterPro" id="IPR013783">
    <property type="entry name" value="Ig-like_fold"/>
</dbReference>
<comment type="caution">
    <text evidence="3">The sequence shown here is derived from an EMBL/GenBank/DDBJ whole genome shotgun (WGS) entry which is preliminary data.</text>
</comment>
<dbReference type="Gene3D" id="3.40.50.1110">
    <property type="entry name" value="SGNH hydrolase"/>
    <property type="match status" value="1"/>
</dbReference>
<dbReference type="PANTHER" id="PTHR30383:SF5">
    <property type="entry name" value="SGNH HYDROLASE-TYPE ESTERASE DOMAIN-CONTAINING PROTEIN"/>
    <property type="match status" value="1"/>
</dbReference>
<dbReference type="GeneID" id="70125467"/>
<accession>A0A9P8RPK9</accession>
<evidence type="ECO:0000259" key="2">
    <source>
        <dbReference type="Pfam" id="PF13472"/>
    </source>
</evidence>
<proteinExistence type="predicted"/>
<dbReference type="InterPro" id="IPR013830">
    <property type="entry name" value="SGNH_hydro"/>
</dbReference>
<dbReference type="RefSeq" id="XP_045953854.1">
    <property type="nucleotide sequence ID" value="XM_046096575.1"/>
</dbReference>
<dbReference type="PANTHER" id="PTHR30383">
    <property type="entry name" value="THIOESTERASE 1/PROTEASE 1/LYSOPHOSPHOLIPASE L1"/>
    <property type="match status" value="1"/>
</dbReference>
<dbReference type="SUPFAM" id="SSF49265">
    <property type="entry name" value="Fibronectin type III"/>
    <property type="match status" value="1"/>
</dbReference>
<dbReference type="Pfam" id="PF13472">
    <property type="entry name" value="Lipase_GDSL_2"/>
    <property type="match status" value="1"/>
</dbReference>
<keyword evidence="4" id="KW-1185">Reference proteome</keyword>
<reference evidence="3" key="1">
    <citation type="journal article" date="2021" name="Nat. Commun.">
        <title>Genetic determinants of endophytism in the Arabidopsis root mycobiome.</title>
        <authorList>
            <person name="Mesny F."/>
            <person name="Miyauchi S."/>
            <person name="Thiergart T."/>
            <person name="Pickel B."/>
            <person name="Atanasova L."/>
            <person name="Karlsson M."/>
            <person name="Huettel B."/>
            <person name="Barry K.W."/>
            <person name="Haridas S."/>
            <person name="Chen C."/>
            <person name="Bauer D."/>
            <person name="Andreopoulos W."/>
            <person name="Pangilinan J."/>
            <person name="LaButti K."/>
            <person name="Riley R."/>
            <person name="Lipzen A."/>
            <person name="Clum A."/>
            <person name="Drula E."/>
            <person name="Henrissat B."/>
            <person name="Kohler A."/>
            <person name="Grigoriev I.V."/>
            <person name="Martin F.M."/>
            <person name="Hacquard S."/>
        </authorList>
    </citation>
    <scope>NUCLEOTIDE SEQUENCE</scope>
    <source>
        <strain evidence="3">MPI-SDFR-AT-0073</strain>
    </source>
</reference>
<feature type="signal peptide" evidence="1">
    <location>
        <begin position="1"/>
        <end position="20"/>
    </location>
</feature>
<dbReference type="InterPro" id="IPR051532">
    <property type="entry name" value="Ester_Hydrolysis_Enzymes"/>
</dbReference>
<dbReference type="InterPro" id="IPR003961">
    <property type="entry name" value="FN3_dom"/>
</dbReference>
<evidence type="ECO:0000256" key="1">
    <source>
        <dbReference type="SAM" id="SignalP"/>
    </source>
</evidence>